<reference evidence="1 2" key="1">
    <citation type="submission" date="2021-03" db="EMBL/GenBank/DDBJ databases">
        <title>Succinivibrio sp. nov. isolated from feces of cow.</title>
        <authorList>
            <person name="Choi J.-Y."/>
        </authorList>
    </citation>
    <scope>NUCLEOTIDE SEQUENCE [LARGE SCALE GENOMIC DNA]</scope>
    <source>
        <strain evidence="1 2">AGMB01872</strain>
    </source>
</reference>
<sequence length="330" mass="38593">MKNTDFLIFLSSVFNKYISVEDITNNSLFEDKSIIRQTIYSLGALHGLYALFDKLVDNYDSQNNDYEYNPCTVNHLKSRINKVFSALDLFCKENTNYDSNSINYESDDQQKGLADYIFTLYKSTGFFYSIPKYLFHSSFKSASIAGIKFIRGNYFSQNLKMCGAGPYEIDLTPEINSIESVKEFFHLPLLSCKDAFEQFLYTLDFRTSAPINSNTEYLNASVIKNNTFNSYWGHKKSINKYTLARIKNSTENNFDYYLIRNLCGNEEYAKLKSTHCKNKNYIFIARAIHEMNNQLPPIEYKTDEVFTYINIGYLLPTEIQNFFELLWRNY</sequence>
<dbReference type="Proteomes" id="UP000731465">
    <property type="component" value="Unassembled WGS sequence"/>
</dbReference>
<dbReference type="RefSeq" id="WP_219937189.1">
    <property type="nucleotide sequence ID" value="NZ_JAGFNY010000008.1"/>
</dbReference>
<dbReference type="EMBL" id="JAGFNY010000008">
    <property type="protein sequence ID" value="MBW7569968.1"/>
    <property type="molecule type" value="Genomic_DNA"/>
</dbReference>
<proteinExistence type="predicted"/>
<gene>
    <name evidence="1" type="ORF">J5V48_03565</name>
</gene>
<accession>A0ABS7DF94</accession>
<evidence type="ECO:0000313" key="1">
    <source>
        <dbReference type="EMBL" id="MBW7569968.1"/>
    </source>
</evidence>
<name>A0ABS7DF94_9GAMM</name>
<comment type="caution">
    <text evidence="1">The sequence shown here is derived from an EMBL/GenBank/DDBJ whole genome shotgun (WGS) entry which is preliminary data.</text>
</comment>
<organism evidence="1 2">
    <name type="scientific">Succinivibrio faecicola</name>
    <dbReference type="NCBI Taxonomy" id="2820300"/>
    <lineage>
        <taxon>Bacteria</taxon>
        <taxon>Pseudomonadati</taxon>
        <taxon>Pseudomonadota</taxon>
        <taxon>Gammaproteobacteria</taxon>
        <taxon>Aeromonadales</taxon>
        <taxon>Succinivibrionaceae</taxon>
        <taxon>Succinivibrio</taxon>
    </lineage>
</organism>
<protein>
    <submittedName>
        <fullName evidence="1">Uncharacterized protein</fullName>
    </submittedName>
</protein>
<evidence type="ECO:0000313" key="2">
    <source>
        <dbReference type="Proteomes" id="UP000731465"/>
    </source>
</evidence>
<keyword evidence="2" id="KW-1185">Reference proteome</keyword>